<dbReference type="EMBL" id="CAJQZP010001478">
    <property type="protein sequence ID" value="CAG5049607.1"/>
    <property type="molecule type" value="Genomic_DNA"/>
</dbReference>
<evidence type="ECO:0000313" key="3">
    <source>
        <dbReference type="Proteomes" id="UP000691718"/>
    </source>
</evidence>
<dbReference type="FunFam" id="3.40.50.720:FF:000084">
    <property type="entry name" value="Short-chain dehydrogenase reductase"/>
    <property type="match status" value="1"/>
</dbReference>
<protein>
    <submittedName>
        <fullName evidence="2">(apollo) hypothetical protein</fullName>
    </submittedName>
</protein>
<gene>
    <name evidence="2" type="ORF">PAPOLLO_LOCUS24540</name>
</gene>
<sequence>MSFTGKVVFISGASSGIGAAAAIEFAKQDADVVIIGRNEAKMNNVYKQCEAHGKKPLVIKADISKDKEAKAAINKTIDKFGKLDILVNNAGIMRLGSILNGNLLESYDEVMSTNLRAVMHLTTLAAPHLIKTKGNIINISSIGGDILPILPEFVTYNVSKAALNHFTRCSASELAGYGVRVNSISPGPVKTDFAENSGIIDLITKANFTTPLNRMSDAVEVADLILYLSSDKAKGITGSNYVTDNGCLIARK</sequence>
<dbReference type="Proteomes" id="UP000691718">
    <property type="component" value="Unassembled WGS sequence"/>
</dbReference>
<dbReference type="InterPro" id="IPR002347">
    <property type="entry name" value="SDR_fam"/>
</dbReference>
<dbReference type="InterPro" id="IPR057326">
    <property type="entry name" value="KR_dom"/>
</dbReference>
<dbReference type="OrthoDB" id="47007at2759"/>
<accession>A0A8S3XZZ1</accession>
<dbReference type="PANTHER" id="PTHR43975">
    <property type="entry name" value="ZGC:101858"/>
    <property type="match status" value="1"/>
</dbReference>
<feature type="domain" description="Ketoreductase" evidence="1">
    <location>
        <begin position="6"/>
        <end position="187"/>
    </location>
</feature>
<evidence type="ECO:0000259" key="1">
    <source>
        <dbReference type="SMART" id="SM00822"/>
    </source>
</evidence>
<evidence type="ECO:0000313" key="2">
    <source>
        <dbReference type="EMBL" id="CAG5049607.1"/>
    </source>
</evidence>
<keyword evidence="3" id="KW-1185">Reference proteome</keyword>
<dbReference type="Pfam" id="PF13561">
    <property type="entry name" value="adh_short_C2"/>
    <property type="match status" value="1"/>
</dbReference>
<organism evidence="2 3">
    <name type="scientific">Parnassius apollo</name>
    <name type="common">Apollo butterfly</name>
    <name type="synonym">Papilio apollo</name>
    <dbReference type="NCBI Taxonomy" id="110799"/>
    <lineage>
        <taxon>Eukaryota</taxon>
        <taxon>Metazoa</taxon>
        <taxon>Ecdysozoa</taxon>
        <taxon>Arthropoda</taxon>
        <taxon>Hexapoda</taxon>
        <taxon>Insecta</taxon>
        <taxon>Pterygota</taxon>
        <taxon>Neoptera</taxon>
        <taxon>Endopterygota</taxon>
        <taxon>Lepidoptera</taxon>
        <taxon>Glossata</taxon>
        <taxon>Ditrysia</taxon>
        <taxon>Papilionoidea</taxon>
        <taxon>Papilionidae</taxon>
        <taxon>Parnassiinae</taxon>
        <taxon>Parnassini</taxon>
        <taxon>Parnassius</taxon>
        <taxon>Parnassius</taxon>
    </lineage>
</organism>
<dbReference type="SMART" id="SM00822">
    <property type="entry name" value="PKS_KR"/>
    <property type="match status" value="1"/>
</dbReference>
<dbReference type="AlphaFoldDB" id="A0A8S3XZZ1"/>
<name>A0A8S3XZZ1_PARAO</name>
<comment type="caution">
    <text evidence="2">The sequence shown here is derived from an EMBL/GenBank/DDBJ whole genome shotgun (WGS) entry which is preliminary data.</text>
</comment>
<reference evidence="2" key="1">
    <citation type="submission" date="2021-04" db="EMBL/GenBank/DDBJ databases">
        <authorList>
            <person name="Tunstrom K."/>
        </authorList>
    </citation>
    <scope>NUCLEOTIDE SEQUENCE</scope>
</reference>
<proteinExistence type="predicted"/>
<dbReference type="PANTHER" id="PTHR43975:SF2">
    <property type="entry name" value="EG:BACR7A4.14 PROTEIN-RELATED"/>
    <property type="match status" value="1"/>
</dbReference>